<dbReference type="Pfam" id="PF20720">
    <property type="entry name" value="nSTAND3"/>
    <property type="match status" value="1"/>
</dbReference>
<reference evidence="2" key="1">
    <citation type="submission" date="2021-03" db="EMBL/GenBank/DDBJ databases">
        <authorList>
            <person name="Bekaert M."/>
        </authorList>
    </citation>
    <scope>NUCLEOTIDE SEQUENCE</scope>
</reference>
<proteinExistence type="predicted"/>
<dbReference type="Proteomes" id="UP000683360">
    <property type="component" value="Unassembled WGS sequence"/>
</dbReference>
<organism evidence="2 3">
    <name type="scientific">Mytilus edulis</name>
    <name type="common">Blue mussel</name>
    <dbReference type="NCBI Taxonomy" id="6550"/>
    <lineage>
        <taxon>Eukaryota</taxon>
        <taxon>Metazoa</taxon>
        <taxon>Spiralia</taxon>
        <taxon>Lophotrochozoa</taxon>
        <taxon>Mollusca</taxon>
        <taxon>Bivalvia</taxon>
        <taxon>Autobranchia</taxon>
        <taxon>Pteriomorphia</taxon>
        <taxon>Mytilida</taxon>
        <taxon>Mytiloidea</taxon>
        <taxon>Mytilidae</taxon>
        <taxon>Mytilinae</taxon>
        <taxon>Mytilus</taxon>
    </lineage>
</organism>
<keyword evidence="3" id="KW-1185">Reference proteome</keyword>
<name>A0A8S3R6L5_MYTED</name>
<dbReference type="SUPFAM" id="SSF52540">
    <property type="entry name" value="P-loop containing nucleoside triphosphate hydrolases"/>
    <property type="match status" value="1"/>
</dbReference>
<dbReference type="InterPro" id="IPR027417">
    <property type="entry name" value="P-loop_NTPase"/>
</dbReference>
<sequence length="290" mass="34123">MTDIDAYIEAIKINWVKRLTDETCANWKIIPTFYFREFGENNLIFKMNLNSHKSLENLKNLPTFYFEILKCWIKNGGGKTKVPDNYRDIRKQVIWGNQYIKTCGKSLYYSHWVKENIIFVNDVIDDKGEISHKILDKLKKKQNWIAELFSLRKALPKSWIQKLKGNISKHTKINITQDIKMFCNGLYYNLDKIKFKEIYNIIIRSNKELPTVATQEKTLKEYGSLYDADIPEIERWRQNSKDFIKTDIFTDILQIIKDNHCVLLTGVSGMGKTLTAQNIALQLCYEEGIR</sequence>
<dbReference type="OrthoDB" id="6159008at2759"/>
<evidence type="ECO:0000313" key="2">
    <source>
        <dbReference type="EMBL" id="CAG2204340.1"/>
    </source>
</evidence>
<protein>
    <recommendedName>
        <fullName evidence="1">Novel STAND NTPase 3 domain-containing protein</fullName>
    </recommendedName>
</protein>
<evidence type="ECO:0000313" key="3">
    <source>
        <dbReference type="Proteomes" id="UP000683360"/>
    </source>
</evidence>
<gene>
    <name evidence="2" type="ORF">MEDL_18835</name>
</gene>
<comment type="caution">
    <text evidence="2">The sequence shown here is derived from an EMBL/GenBank/DDBJ whole genome shotgun (WGS) entry which is preliminary data.</text>
</comment>
<accession>A0A8S3R6L5</accession>
<feature type="domain" description="Novel STAND NTPase 3" evidence="1">
    <location>
        <begin position="243"/>
        <end position="285"/>
    </location>
</feature>
<evidence type="ECO:0000259" key="1">
    <source>
        <dbReference type="Pfam" id="PF20720"/>
    </source>
</evidence>
<dbReference type="Gene3D" id="3.40.50.300">
    <property type="entry name" value="P-loop containing nucleotide triphosphate hydrolases"/>
    <property type="match status" value="1"/>
</dbReference>
<dbReference type="AlphaFoldDB" id="A0A8S3R6L5"/>
<dbReference type="EMBL" id="CAJPWZ010000944">
    <property type="protein sequence ID" value="CAG2204340.1"/>
    <property type="molecule type" value="Genomic_DNA"/>
</dbReference>
<dbReference type="InterPro" id="IPR049050">
    <property type="entry name" value="nSTAND3"/>
</dbReference>